<organism evidence="2">
    <name type="scientific">Oikopleura dioica</name>
    <name type="common">Tunicate</name>
    <dbReference type="NCBI Taxonomy" id="34765"/>
    <lineage>
        <taxon>Eukaryota</taxon>
        <taxon>Metazoa</taxon>
        <taxon>Chordata</taxon>
        <taxon>Tunicata</taxon>
        <taxon>Appendicularia</taxon>
        <taxon>Copelata</taxon>
        <taxon>Oikopleuridae</taxon>
        <taxon>Oikopleura</taxon>
    </lineage>
</organism>
<accession>E4Z061</accession>
<comment type="similarity">
    <text evidence="1">Belongs to the FAM227 family.</text>
</comment>
<dbReference type="AlphaFoldDB" id="E4Z061"/>
<dbReference type="EMBL" id="FN656264">
    <property type="protein sequence ID" value="CBY41089.1"/>
    <property type="molecule type" value="Genomic_DNA"/>
</dbReference>
<dbReference type="PANTHER" id="PTHR33560">
    <property type="entry name" value="PROTEIN FAM227B"/>
    <property type="match status" value="1"/>
</dbReference>
<name>E4Z061_OIKDI</name>
<gene>
    <name evidence="2" type="ORF">GSOID_T00023141001</name>
</gene>
<dbReference type="InterPro" id="IPR029417">
    <property type="entry name" value="FAM227"/>
</dbReference>
<dbReference type="Proteomes" id="UP000011014">
    <property type="component" value="Unassembled WGS sequence"/>
</dbReference>
<dbReference type="PANTHER" id="PTHR33560:SF1">
    <property type="entry name" value="PROTEIN FAM227A"/>
    <property type="match status" value="1"/>
</dbReference>
<protein>
    <submittedName>
        <fullName evidence="2">Uncharacterized protein</fullName>
    </submittedName>
</protein>
<dbReference type="Pfam" id="PF14922">
    <property type="entry name" value="FWWh"/>
    <property type="match status" value="1"/>
</dbReference>
<sequence>MPRLGPADFPCPEPTGLVQDADDYKRQFAIKNLFAEKDIIREVRNDKKALMSAGIAQSADEIKEELMREIPPPAKHQYVQEIRDSVNQCKSLVDDFLFRVMQEDKTVRTQTPILPFLINSTEMRKKRLEIQERAKENAAAAANVYTLAKDNDINNYDYEKYLEELEFPPSIKIQKIINRVLNTKTTLQRLRKAPPNIMNSKELQNLANSFLWWIYEREFGQCRRNILNKIYNKMAYSFVSLLNIQAGKARDDILDHLPTIVAQIVWLALWHQFTDDWASLARPVFLSALVHDCFMQISGTPPEIACWRHWPFIELIENEDEPIPVEIQTLLATSPQIIQHNLRKFTPKSTNLDEHEIAEKPKTKAERIQETQVVPSISDLSLHVGEDESTVVSKSVDLTSEATPNLMKFVTNSFDIGTHSPLYRYLVETRKTFQRKAKRIELGIIPDIRGFTSKLDLADQVVEHVKMQKTRGNEQIKADRKLDVRDVDLIRQEIATLTKRIENAKRIKDKELLNRTLKEANAFLHEQKAAELLREHQNKMPLPYENQ</sequence>
<proteinExistence type="inferred from homology"/>
<evidence type="ECO:0000256" key="1">
    <source>
        <dbReference type="ARBA" id="ARBA00008666"/>
    </source>
</evidence>
<evidence type="ECO:0000313" key="2">
    <source>
        <dbReference type="EMBL" id="CBY41089.1"/>
    </source>
</evidence>
<reference evidence="2" key="1">
    <citation type="journal article" date="2010" name="Science">
        <title>Plasticity of animal genome architecture unmasked by rapid evolution of a pelagic tunicate.</title>
        <authorList>
            <person name="Denoeud F."/>
            <person name="Henriet S."/>
            <person name="Mungpakdee S."/>
            <person name="Aury J.M."/>
            <person name="Da Silva C."/>
            <person name="Brinkmann H."/>
            <person name="Mikhaleva J."/>
            <person name="Olsen L.C."/>
            <person name="Jubin C."/>
            <person name="Canestro C."/>
            <person name="Bouquet J.M."/>
            <person name="Danks G."/>
            <person name="Poulain J."/>
            <person name="Campsteijn C."/>
            <person name="Adamski M."/>
            <person name="Cross I."/>
            <person name="Yadetie F."/>
            <person name="Muffato M."/>
            <person name="Louis A."/>
            <person name="Butcher S."/>
            <person name="Tsagkogeorga G."/>
            <person name="Konrad A."/>
            <person name="Singh S."/>
            <person name="Jensen M.F."/>
            <person name="Cong E.H."/>
            <person name="Eikeseth-Otteraa H."/>
            <person name="Noel B."/>
            <person name="Anthouard V."/>
            <person name="Porcel B.M."/>
            <person name="Kachouri-Lafond R."/>
            <person name="Nishino A."/>
            <person name="Ugolini M."/>
            <person name="Chourrout P."/>
            <person name="Nishida H."/>
            <person name="Aasland R."/>
            <person name="Huzurbazar S."/>
            <person name="Westhof E."/>
            <person name="Delsuc F."/>
            <person name="Lehrach H."/>
            <person name="Reinhardt R."/>
            <person name="Weissenbach J."/>
            <person name="Roy S.W."/>
            <person name="Artiguenave F."/>
            <person name="Postlethwait J.H."/>
            <person name="Manak J.R."/>
            <person name="Thompson E.M."/>
            <person name="Jaillon O."/>
            <person name="Du Pasquier L."/>
            <person name="Boudinot P."/>
            <person name="Liberles D.A."/>
            <person name="Volff J.N."/>
            <person name="Philippe H."/>
            <person name="Lenhard B."/>
            <person name="Roest Crollius H."/>
            <person name="Wincker P."/>
            <person name="Chourrout D."/>
        </authorList>
    </citation>
    <scope>NUCLEOTIDE SEQUENCE [LARGE SCALE GENOMIC DNA]</scope>
</reference>